<comment type="similarity">
    <text evidence="2 13">Belongs to the GHMP kinase family. Mevalonate kinase subfamily.</text>
</comment>
<evidence type="ECO:0000256" key="5">
    <source>
        <dbReference type="ARBA" id="ARBA00022679"/>
    </source>
</evidence>
<evidence type="ECO:0000256" key="10">
    <source>
        <dbReference type="ARBA" id="ARBA00023098"/>
    </source>
</evidence>
<evidence type="ECO:0000256" key="4">
    <source>
        <dbReference type="ARBA" id="ARBA00022516"/>
    </source>
</evidence>
<dbReference type="PIRSF" id="PIRSF017288">
    <property type="entry name" value="PMK_GHMP_euk"/>
    <property type="match status" value="1"/>
</dbReference>
<dbReference type="EC" id="2.7.4.2" evidence="3 13"/>
<organism evidence="14 15">
    <name type="scientific">Coemansia aciculifera</name>
    <dbReference type="NCBI Taxonomy" id="417176"/>
    <lineage>
        <taxon>Eukaryota</taxon>
        <taxon>Fungi</taxon>
        <taxon>Fungi incertae sedis</taxon>
        <taxon>Zoopagomycota</taxon>
        <taxon>Kickxellomycotina</taxon>
        <taxon>Kickxellomycetes</taxon>
        <taxon>Kickxellales</taxon>
        <taxon>Kickxellaceae</taxon>
        <taxon>Coemansia</taxon>
    </lineage>
</organism>
<protein>
    <recommendedName>
        <fullName evidence="3 13">Phosphomevalonate kinase</fullName>
        <ecNumber evidence="3 13">2.7.4.2</ecNumber>
    </recommendedName>
</protein>
<dbReference type="Proteomes" id="UP001140074">
    <property type="component" value="Unassembled WGS sequence"/>
</dbReference>
<comment type="pathway">
    <text evidence="1 13">Isoprenoid biosynthesis; isopentenyl diphosphate biosynthesis via mevalonate pathway; isopentenyl diphosphate from (R)-mevalonate: step 2/3.</text>
</comment>
<dbReference type="EMBL" id="JANBUY010000116">
    <property type="protein sequence ID" value="KAJ2863619.1"/>
    <property type="molecule type" value="Genomic_DNA"/>
</dbReference>
<dbReference type="Gene3D" id="3.30.70.890">
    <property type="entry name" value="GHMP kinase, C-terminal domain"/>
    <property type="match status" value="1"/>
</dbReference>
<evidence type="ECO:0000313" key="14">
    <source>
        <dbReference type="EMBL" id="KAJ2863619.1"/>
    </source>
</evidence>
<keyword evidence="7 13" id="KW-0418">Kinase</keyword>
<dbReference type="Gene3D" id="3.30.230.10">
    <property type="match status" value="1"/>
</dbReference>
<gene>
    <name evidence="14" type="primary">ERG8</name>
    <name evidence="14" type="ORF">GGH94_003481</name>
</gene>
<sequence>MTQPSFDNAVTLASAPGKVLVVGGYLVLEHAYSGLVVGTDACLYAAMQTQVLDFPGVLSLGESDVPIFVVSPQFMSAWWRYSYNTKSSSLTQLDSADGGSNSFVQVVLESTLGLANAYAPGKVQDLAAGSAASCGGRQGLKIVLSADNDFYSQRETLAKLGTGLSSESLRSLPRMCETGTTLANVHKTGLGSSAAMVSSLVAAILVHFGVVSHRDLQSERGGEPGQVRSRKLIHNIAQYAHCLAQGKVGSGFDVSAAVYGSHVYRRFSPTVLETAMAECSSIEDIKQATSPDNPGWNSEVTPVSIPPRLVLRLADVDAGSNTPSMVKKVLQWQKANPKEASGLWSRLDAANTRIRFIWDQLNEAFNTDSADYNIALDWCATHKSSEWKSAPGLLNSQTHKLLAELVEATLDVRALQRQLGEYAQVPIEPLKQTRLLDACMEVPGVCMAAVPGAGGYDAIFCVTLSPAASRAVEDVWSSWDEMSVGPLLANQASGGVCMLDVAAYPEITSHL</sequence>
<dbReference type="GO" id="GO:0006696">
    <property type="term" value="P:ergosterol biosynthetic process"/>
    <property type="evidence" value="ECO:0007669"/>
    <property type="project" value="TreeGrafter"/>
</dbReference>
<dbReference type="GO" id="GO:0010142">
    <property type="term" value="P:farnesyl diphosphate biosynthetic process, mevalonate pathway"/>
    <property type="evidence" value="ECO:0007669"/>
    <property type="project" value="TreeGrafter"/>
</dbReference>
<evidence type="ECO:0000256" key="2">
    <source>
        <dbReference type="ARBA" id="ARBA00006495"/>
    </source>
</evidence>
<dbReference type="InterPro" id="IPR016005">
    <property type="entry name" value="Erg8"/>
</dbReference>
<evidence type="ECO:0000256" key="1">
    <source>
        <dbReference type="ARBA" id="ARBA00005017"/>
    </source>
</evidence>
<dbReference type="InterPro" id="IPR020568">
    <property type="entry name" value="Ribosomal_Su5_D2-typ_SF"/>
</dbReference>
<accession>A0A9W8IHB6</accession>
<dbReference type="InterPro" id="IPR014721">
    <property type="entry name" value="Ribsml_uS5_D2-typ_fold_subgr"/>
</dbReference>
<evidence type="ECO:0000256" key="6">
    <source>
        <dbReference type="ARBA" id="ARBA00022741"/>
    </source>
</evidence>
<dbReference type="GO" id="GO:0004631">
    <property type="term" value="F:phosphomevalonate kinase activity"/>
    <property type="evidence" value="ECO:0007669"/>
    <property type="project" value="UniProtKB-UniRule"/>
</dbReference>
<keyword evidence="5 13" id="KW-0808">Transferase</keyword>
<keyword evidence="8" id="KW-0067">ATP-binding</keyword>
<dbReference type="InterPro" id="IPR036554">
    <property type="entry name" value="GHMP_kinase_C_sf"/>
</dbReference>
<evidence type="ECO:0000256" key="9">
    <source>
        <dbReference type="ARBA" id="ARBA00022955"/>
    </source>
</evidence>
<keyword evidence="9 13" id="KW-0752">Steroid biosynthesis</keyword>
<keyword evidence="6" id="KW-0547">Nucleotide-binding</keyword>
<evidence type="ECO:0000256" key="8">
    <source>
        <dbReference type="ARBA" id="ARBA00022840"/>
    </source>
</evidence>
<keyword evidence="10 13" id="KW-0443">Lipid metabolism</keyword>
<comment type="catalytic activity">
    <reaction evidence="12">
        <text>(R)-5-phosphomevalonate + ATP = (R)-5-diphosphomevalonate + ADP</text>
        <dbReference type="Rhea" id="RHEA:16341"/>
        <dbReference type="ChEBI" id="CHEBI:30616"/>
        <dbReference type="ChEBI" id="CHEBI:57557"/>
        <dbReference type="ChEBI" id="CHEBI:58146"/>
        <dbReference type="ChEBI" id="CHEBI:456216"/>
        <dbReference type="EC" id="2.7.4.2"/>
    </reaction>
    <physiologicalReaction direction="left-to-right" evidence="12">
        <dbReference type="Rhea" id="RHEA:16342"/>
    </physiologicalReaction>
</comment>
<evidence type="ECO:0000256" key="3">
    <source>
        <dbReference type="ARBA" id="ARBA00012958"/>
    </source>
</evidence>
<keyword evidence="15" id="KW-1185">Reference proteome</keyword>
<evidence type="ECO:0000313" key="15">
    <source>
        <dbReference type="Proteomes" id="UP001140074"/>
    </source>
</evidence>
<dbReference type="AlphaFoldDB" id="A0A9W8IHB6"/>
<dbReference type="PANTHER" id="PTHR31814:SF2">
    <property type="entry name" value="PHOSPHOMEVALONATE KINASE"/>
    <property type="match status" value="1"/>
</dbReference>
<keyword evidence="4 13" id="KW-0444">Lipid biosynthesis</keyword>
<reference evidence="14" key="1">
    <citation type="submission" date="2022-07" db="EMBL/GenBank/DDBJ databases">
        <title>Phylogenomic reconstructions and comparative analyses of Kickxellomycotina fungi.</title>
        <authorList>
            <person name="Reynolds N.K."/>
            <person name="Stajich J.E."/>
            <person name="Barry K."/>
            <person name="Grigoriev I.V."/>
            <person name="Crous P."/>
            <person name="Smith M.E."/>
        </authorList>
    </citation>
    <scope>NUCLEOTIDE SEQUENCE</scope>
    <source>
        <strain evidence="14">RSA 476</strain>
    </source>
</reference>
<comment type="caution">
    <text evidence="14">The sequence shown here is derived from an EMBL/GenBank/DDBJ whole genome shotgun (WGS) entry which is preliminary data.</text>
</comment>
<dbReference type="GO" id="GO:0019287">
    <property type="term" value="P:isopentenyl diphosphate biosynthetic process, mevalonate pathway"/>
    <property type="evidence" value="ECO:0007669"/>
    <property type="project" value="UniProtKB-UniRule"/>
</dbReference>
<dbReference type="SUPFAM" id="SSF54211">
    <property type="entry name" value="Ribosomal protein S5 domain 2-like"/>
    <property type="match status" value="1"/>
</dbReference>
<evidence type="ECO:0000256" key="7">
    <source>
        <dbReference type="ARBA" id="ARBA00022777"/>
    </source>
</evidence>
<dbReference type="PANTHER" id="PTHR31814">
    <property type="match status" value="1"/>
</dbReference>
<evidence type="ECO:0000256" key="12">
    <source>
        <dbReference type="ARBA" id="ARBA00029326"/>
    </source>
</evidence>
<dbReference type="InterPro" id="IPR035102">
    <property type="entry name" value="Phosphomevalonate_kinase"/>
</dbReference>
<name>A0A9W8IHB6_9FUNG</name>
<proteinExistence type="inferred from homology"/>
<keyword evidence="11 13" id="KW-0753">Steroid metabolism</keyword>
<evidence type="ECO:0000256" key="11">
    <source>
        <dbReference type="ARBA" id="ARBA00023221"/>
    </source>
</evidence>
<dbReference type="GO" id="GO:0005524">
    <property type="term" value="F:ATP binding"/>
    <property type="evidence" value="ECO:0007669"/>
    <property type="project" value="UniProtKB-UniRule"/>
</dbReference>
<evidence type="ECO:0000256" key="13">
    <source>
        <dbReference type="PIRNR" id="PIRNR017288"/>
    </source>
</evidence>
<dbReference type="GO" id="GO:0005777">
    <property type="term" value="C:peroxisome"/>
    <property type="evidence" value="ECO:0007669"/>
    <property type="project" value="TreeGrafter"/>
</dbReference>